<keyword evidence="4 7" id="KW-0812">Transmembrane</keyword>
<feature type="transmembrane region" description="Helical" evidence="7">
    <location>
        <begin position="20"/>
        <end position="40"/>
    </location>
</feature>
<keyword evidence="2 7" id="KW-0813">Transport</keyword>
<feature type="domain" description="ABC transmembrane type-1" evidence="8">
    <location>
        <begin position="78"/>
        <end position="268"/>
    </location>
</feature>
<accession>A0A972GW54</accession>
<organism evidence="9 10">
    <name type="scientific">Paenibacillus foliorum</name>
    <dbReference type="NCBI Taxonomy" id="2654974"/>
    <lineage>
        <taxon>Bacteria</taxon>
        <taxon>Bacillati</taxon>
        <taxon>Bacillota</taxon>
        <taxon>Bacilli</taxon>
        <taxon>Bacillales</taxon>
        <taxon>Paenibacillaceae</taxon>
        <taxon>Paenibacillus</taxon>
    </lineage>
</organism>
<reference evidence="9" key="1">
    <citation type="submission" date="2019-10" db="EMBL/GenBank/DDBJ databases">
        <title>Description of Paenibacillus glebae sp. nov.</title>
        <authorList>
            <person name="Carlier A."/>
            <person name="Qi S."/>
        </authorList>
    </citation>
    <scope>NUCLEOTIDE SEQUENCE</scope>
    <source>
        <strain evidence="9">LMG 31456</strain>
    </source>
</reference>
<evidence type="ECO:0000256" key="2">
    <source>
        <dbReference type="ARBA" id="ARBA00022448"/>
    </source>
</evidence>
<dbReference type="PROSITE" id="PS50928">
    <property type="entry name" value="ABC_TM1"/>
    <property type="match status" value="1"/>
</dbReference>
<feature type="transmembrane region" description="Helical" evidence="7">
    <location>
        <begin position="245"/>
        <end position="264"/>
    </location>
</feature>
<dbReference type="Gene3D" id="1.10.3720.10">
    <property type="entry name" value="MetI-like"/>
    <property type="match status" value="1"/>
</dbReference>
<dbReference type="Pfam" id="PF00528">
    <property type="entry name" value="BPD_transp_1"/>
    <property type="match status" value="1"/>
</dbReference>
<feature type="transmembrane region" description="Helical" evidence="7">
    <location>
        <begin position="191"/>
        <end position="212"/>
    </location>
</feature>
<dbReference type="PANTHER" id="PTHR43386:SF23">
    <property type="entry name" value="ABC TRANSPORTER"/>
    <property type="match status" value="1"/>
</dbReference>
<dbReference type="Proteomes" id="UP000641588">
    <property type="component" value="Unassembled WGS sequence"/>
</dbReference>
<feature type="transmembrane region" description="Helical" evidence="7">
    <location>
        <begin position="143"/>
        <end position="160"/>
    </location>
</feature>
<evidence type="ECO:0000256" key="6">
    <source>
        <dbReference type="ARBA" id="ARBA00023136"/>
    </source>
</evidence>
<keyword evidence="5 7" id="KW-1133">Transmembrane helix</keyword>
<protein>
    <submittedName>
        <fullName evidence="9">ABC transporter permease subunit</fullName>
    </submittedName>
</protein>
<dbReference type="InterPro" id="IPR000515">
    <property type="entry name" value="MetI-like"/>
</dbReference>
<dbReference type="AlphaFoldDB" id="A0A972GW54"/>
<name>A0A972GW54_9BACL</name>
<feature type="transmembrane region" description="Helical" evidence="7">
    <location>
        <begin position="113"/>
        <end position="137"/>
    </location>
</feature>
<dbReference type="InterPro" id="IPR050366">
    <property type="entry name" value="BP-dependent_transpt_permease"/>
</dbReference>
<dbReference type="GO" id="GO:0055085">
    <property type="term" value="P:transmembrane transport"/>
    <property type="evidence" value="ECO:0007669"/>
    <property type="project" value="InterPro"/>
</dbReference>
<evidence type="ECO:0000313" key="9">
    <source>
        <dbReference type="EMBL" id="NOU95564.1"/>
    </source>
</evidence>
<keyword evidence="10" id="KW-1185">Reference proteome</keyword>
<evidence type="ECO:0000256" key="3">
    <source>
        <dbReference type="ARBA" id="ARBA00022475"/>
    </source>
</evidence>
<evidence type="ECO:0000256" key="7">
    <source>
        <dbReference type="RuleBase" id="RU363032"/>
    </source>
</evidence>
<evidence type="ECO:0000256" key="5">
    <source>
        <dbReference type="ARBA" id="ARBA00022989"/>
    </source>
</evidence>
<gene>
    <name evidence="9" type="ORF">GC093_20360</name>
</gene>
<dbReference type="EMBL" id="WHOD01000070">
    <property type="protein sequence ID" value="NOU95564.1"/>
    <property type="molecule type" value="Genomic_DNA"/>
</dbReference>
<evidence type="ECO:0000259" key="8">
    <source>
        <dbReference type="PROSITE" id="PS50928"/>
    </source>
</evidence>
<sequence>MTRSGSIQLPKLHRRHRTWLSALFTAVLLAAVWLGATLLGSDNLSVNLISRNLPPSLTHPFGTDWLGRDMLTRTLKGLVLSIKTGMIAGAVSVIIAALLGLMAATMGKVADRLITWLIDLFLSVPHLVTLILIAFVMGGGAEGVIVGVALTHWPSLSRVIRAEVMNLRTAEYVQVSRRLGKSRWWIGTRHILPHLLPQLLIGLLLIFPHAILHEAGVTFIGMGLSPHEPAIGIILSESMRYLSTGMWWLALFPGLCLLIIVIAFGRLGENLRLLADPGRAHE</sequence>
<dbReference type="InterPro" id="IPR035906">
    <property type="entry name" value="MetI-like_sf"/>
</dbReference>
<keyword evidence="3" id="KW-1003">Cell membrane</keyword>
<comment type="similarity">
    <text evidence="7">Belongs to the binding-protein-dependent transport system permease family.</text>
</comment>
<comment type="subcellular location">
    <subcellularLocation>
        <location evidence="1 7">Cell membrane</location>
        <topology evidence="1 7">Multi-pass membrane protein</topology>
    </subcellularLocation>
</comment>
<dbReference type="RefSeq" id="WP_171653789.1">
    <property type="nucleotide sequence ID" value="NZ_WHOD01000070.1"/>
</dbReference>
<evidence type="ECO:0000256" key="4">
    <source>
        <dbReference type="ARBA" id="ARBA00022692"/>
    </source>
</evidence>
<dbReference type="CDD" id="cd06261">
    <property type="entry name" value="TM_PBP2"/>
    <property type="match status" value="1"/>
</dbReference>
<proteinExistence type="inferred from homology"/>
<evidence type="ECO:0000256" key="1">
    <source>
        <dbReference type="ARBA" id="ARBA00004651"/>
    </source>
</evidence>
<dbReference type="SUPFAM" id="SSF161098">
    <property type="entry name" value="MetI-like"/>
    <property type="match status" value="1"/>
</dbReference>
<feature type="transmembrane region" description="Helical" evidence="7">
    <location>
        <begin position="78"/>
        <end position="101"/>
    </location>
</feature>
<dbReference type="GO" id="GO:0005886">
    <property type="term" value="C:plasma membrane"/>
    <property type="evidence" value="ECO:0007669"/>
    <property type="project" value="UniProtKB-SubCell"/>
</dbReference>
<keyword evidence="6 7" id="KW-0472">Membrane</keyword>
<comment type="caution">
    <text evidence="9">The sequence shown here is derived from an EMBL/GenBank/DDBJ whole genome shotgun (WGS) entry which is preliminary data.</text>
</comment>
<dbReference type="PANTHER" id="PTHR43386">
    <property type="entry name" value="OLIGOPEPTIDE TRANSPORT SYSTEM PERMEASE PROTEIN APPC"/>
    <property type="match status" value="1"/>
</dbReference>
<evidence type="ECO:0000313" key="10">
    <source>
        <dbReference type="Proteomes" id="UP000641588"/>
    </source>
</evidence>